<organism evidence="7 8">
    <name type="scientific">Candidatus Chloroploca mongolica</name>
    <dbReference type="NCBI Taxonomy" id="2528176"/>
    <lineage>
        <taxon>Bacteria</taxon>
        <taxon>Bacillati</taxon>
        <taxon>Chloroflexota</taxon>
        <taxon>Chloroflexia</taxon>
        <taxon>Chloroflexales</taxon>
        <taxon>Chloroflexineae</taxon>
        <taxon>Oscillochloridaceae</taxon>
        <taxon>Candidatus Chloroploca</taxon>
    </lineage>
</organism>
<keyword evidence="8" id="KW-1185">Reference proteome</keyword>
<feature type="transmembrane region" description="Helical" evidence="5">
    <location>
        <begin position="45"/>
        <end position="66"/>
    </location>
</feature>
<keyword evidence="3 5" id="KW-1133">Transmembrane helix</keyword>
<keyword evidence="4 5" id="KW-0472">Membrane</keyword>
<dbReference type="Pfam" id="PF06305">
    <property type="entry name" value="LapA_dom"/>
    <property type="match status" value="1"/>
</dbReference>
<evidence type="ECO:0000313" key="8">
    <source>
        <dbReference type="Proteomes" id="UP001193081"/>
    </source>
</evidence>
<proteinExistence type="predicted"/>
<evidence type="ECO:0000256" key="3">
    <source>
        <dbReference type="ARBA" id="ARBA00022989"/>
    </source>
</evidence>
<feature type="domain" description="Lipopolysaccharide assembly protein A" evidence="6">
    <location>
        <begin position="26"/>
        <end position="89"/>
    </location>
</feature>
<protein>
    <submittedName>
        <fullName evidence="7">LapA family protein</fullName>
    </submittedName>
</protein>
<evidence type="ECO:0000256" key="1">
    <source>
        <dbReference type="ARBA" id="ARBA00022475"/>
    </source>
</evidence>
<dbReference type="InterPro" id="IPR010445">
    <property type="entry name" value="LapA_dom"/>
</dbReference>
<sequence>MQALSRIVLGIITAVLSVGLVIFGVQNTEPVQIKFLNFSSNNISVSLVMIGSVIMGAVLIWLMGLWREARLSLRHRREAKERALLESKNKTLDTRVKELERQLRTAGLLDANTESQTATKKSTSRL</sequence>
<accession>A0ABS4D6C8</accession>
<feature type="transmembrane region" description="Helical" evidence="5">
    <location>
        <begin position="7"/>
        <end position="25"/>
    </location>
</feature>
<evidence type="ECO:0000256" key="4">
    <source>
        <dbReference type="ARBA" id="ARBA00023136"/>
    </source>
</evidence>
<dbReference type="Proteomes" id="UP001193081">
    <property type="component" value="Unassembled WGS sequence"/>
</dbReference>
<dbReference type="RefSeq" id="WP_135477049.1">
    <property type="nucleotide sequence ID" value="NZ_SIJK02000005.1"/>
</dbReference>
<evidence type="ECO:0000313" key="7">
    <source>
        <dbReference type="EMBL" id="MBP1464989.1"/>
    </source>
</evidence>
<dbReference type="EMBL" id="SIJK02000005">
    <property type="protein sequence ID" value="MBP1464989.1"/>
    <property type="molecule type" value="Genomic_DNA"/>
</dbReference>
<reference evidence="7 8" key="1">
    <citation type="submission" date="2021-03" db="EMBL/GenBank/DDBJ databases">
        <authorList>
            <person name="Grouzdev D.S."/>
        </authorList>
    </citation>
    <scope>NUCLEOTIDE SEQUENCE [LARGE SCALE GENOMIC DNA]</scope>
    <source>
        <strain evidence="7 8">M50-1</strain>
    </source>
</reference>
<name>A0ABS4D6C8_9CHLR</name>
<comment type="caution">
    <text evidence="7">The sequence shown here is derived from an EMBL/GenBank/DDBJ whole genome shotgun (WGS) entry which is preliminary data.</text>
</comment>
<evidence type="ECO:0000256" key="5">
    <source>
        <dbReference type="SAM" id="Phobius"/>
    </source>
</evidence>
<keyword evidence="1" id="KW-1003">Cell membrane</keyword>
<evidence type="ECO:0000259" key="6">
    <source>
        <dbReference type="Pfam" id="PF06305"/>
    </source>
</evidence>
<gene>
    <name evidence="7" type="ORF">EYB53_004625</name>
</gene>
<evidence type="ECO:0000256" key="2">
    <source>
        <dbReference type="ARBA" id="ARBA00022692"/>
    </source>
</evidence>
<keyword evidence="2 5" id="KW-0812">Transmembrane</keyword>